<dbReference type="GO" id="GO:0008324">
    <property type="term" value="F:monoatomic cation transmembrane transporter activity"/>
    <property type="evidence" value="ECO:0007669"/>
    <property type="project" value="InterPro"/>
</dbReference>
<dbReference type="InterPro" id="IPR026765">
    <property type="entry name" value="Tmem163"/>
</dbReference>
<dbReference type="Proteomes" id="UP000269019">
    <property type="component" value="Chromosome"/>
</dbReference>
<dbReference type="Pfam" id="PF01545">
    <property type="entry name" value="Cation_efflux"/>
    <property type="match status" value="1"/>
</dbReference>
<feature type="transmembrane region" description="Helical" evidence="11">
    <location>
        <begin position="118"/>
        <end position="138"/>
    </location>
</feature>
<comment type="subcellular location">
    <subcellularLocation>
        <location evidence="2">Cytoplasmic vesicle</location>
        <location evidence="2">Secretory vesicle</location>
        <location evidence="2">Synaptic vesicle membrane</location>
        <topology evidence="2">Multi-pass membrane protein</topology>
    </subcellularLocation>
    <subcellularLocation>
        <location evidence="1">Early endosome membrane</location>
    </subcellularLocation>
</comment>
<dbReference type="PANTHER" id="PTHR31937">
    <property type="entry name" value="TRANSMEMBRANE PROTEIN 163"/>
    <property type="match status" value="1"/>
</dbReference>
<evidence type="ECO:0000256" key="5">
    <source>
        <dbReference type="ARBA" id="ARBA00022753"/>
    </source>
</evidence>
<dbReference type="Gene3D" id="1.20.1510.10">
    <property type="entry name" value="Cation efflux protein transmembrane domain"/>
    <property type="match status" value="1"/>
</dbReference>
<dbReference type="OrthoDB" id="9805136at2"/>
<evidence type="ECO:0000313" key="13">
    <source>
        <dbReference type="EMBL" id="AZA12454.1"/>
    </source>
</evidence>
<protein>
    <submittedName>
        <fullName evidence="13">Cation efflux family protein</fullName>
    </submittedName>
</protein>
<feature type="transmembrane region" description="Helical" evidence="11">
    <location>
        <begin position="85"/>
        <end position="112"/>
    </location>
</feature>
<organism evidence="13 14">
    <name type="scientific">Corynebacterium choanae</name>
    <dbReference type="NCBI Taxonomy" id="1862358"/>
    <lineage>
        <taxon>Bacteria</taxon>
        <taxon>Bacillati</taxon>
        <taxon>Actinomycetota</taxon>
        <taxon>Actinomycetes</taxon>
        <taxon>Mycobacteriales</taxon>
        <taxon>Corynebacteriaceae</taxon>
        <taxon>Corynebacterium</taxon>
    </lineage>
</organism>
<dbReference type="InterPro" id="IPR058533">
    <property type="entry name" value="Cation_efflux_TM"/>
</dbReference>
<reference evidence="13 14" key="1">
    <citation type="submission" date="2018-11" db="EMBL/GenBank/DDBJ databases">
        <authorList>
            <person name="Kleinhagauer T."/>
            <person name="Glaeser S.P."/>
            <person name="Spergser J."/>
            <person name="Ruckert C."/>
            <person name="Kaempfer P."/>
            <person name="Busse H.-J."/>
        </authorList>
    </citation>
    <scope>NUCLEOTIDE SEQUENCE [LARGE SCALE GENOMIC DNA]</scope>
    <source>
        <strain evidence="13 14">200CH</strain>
    </source>
</reference>
<accession>A0A3G6J8W3</accession>
<feature type="transmembrane region" description="Helical" evidence="11">
    <location>
        <begin position="24"/>
        <end position="45"/>
    </location>
</feature>
<evidence type="ECO:0000256" key="9">
    <source>
        <dbReference type="ARBA" id="ARBA00023136"/>
    </source>
</evidence>
<keyword evidence="8" id="KW-0770">Synapse</keyword>
<comment type="similarity">
    <text evidence="3">Belongs to the TMEM163 family.</text>
</comment>
<proteinExistence type="inferred from homology"/>
<dbReference type="EMBL" id="CP033896">
    <property type="protein sequence ID" value="AZA12454.1"/>
    <property type="molecule type" value="Genomic_DNA"/>
</dbReference>
<evidence type="ECO:0000256" key="6">
    <source>
        <dbReference type="ARBA" id="ARBA00022833"/>
    </source>
</evidence>
<feature type="transmembrane region" description="Helical" evidence="11">
    <location>
        <begin position="158"/>
        <end position="174"/>
    </location>
</feature>
<gene>
    <name evidence="13" type="ORF">CCHOA_00105</name>
</gene>
<feature type="transmembrane region" description="Helical" evidence="11">
    <location>
        <begin position="51"/>
        <end position="73"/>
    </location>
</feature>
<sequence>MSNGSAVPALSAQERTTLQRRVRLIVAFTILYNIAEAVISLIAGGRADSTALVGFGLDSVVEVASAAVVAWQFSRKDPERYEQQALRGIGIAFFLLAAYVAVISLAVLFSIVTQPRPSTLGIIIAIASVVIMPTIAAVERTTGRRLNSAAVVADSRQLMVCWYLSVALLVGLLLNTWLGWWWADPLAGLCIAYLALREGREAFAGDSCATTGMRVMLDPAGAKAPACGDCCHDD</sequence>
<evidence type="ECO:0000256" key="2">
    <source>
        <dbReference type="ARBA" id="ARBA00004644"/>
    </source>
</evidence>
<dbReference type="RefSeq" id="WP_123925574.1">
    <property type="nucleotide sequence ID" value="NZ_CP033896.1"/>
</dbReference>
<keyword evidence="10" id="KW-0968">Cytoplasmic vesicle</keyword>
<dbReference type="AlphaFoldDB" id="A0A3G6J8W3"/>
<evidence type="ECO:0000256" key="7">
    <source>
        <dbReference type="ARBA" id="ARBA00022989"/>
    </source>
</evidence>
<name>A0A3G6J8W3_9CORY</name>
<evidence type="ECO:0000256" key="10">
    <source>
        <dbReference type="ARBA" id="ARBA00023329"/>
    </source>
</evidence>
<dbReference type="SUPFAM" id="SSF161111">
    <property type="entry name" value="Cation efflux protein transmembrane domain-like"/>
    <property type="match status" value="1"/>
</dbReference>
<dbReference type="PANTHER" id="PTHR31937:SF2">
    <property type="entry name" value="TRANSMEMBRANE PROTEIN 163"/>
    <property type="match status" value="1"/>
</dbReference>
<keyword evidence="5" id="KW-0967">Endosome</keyword>
<dbReference type="KEGG" id="ccho:CCHOA_00105"/>
<evidence type="ECO:0000256" key="8">
    <source>
        <dbReference type="ARBA" id="ARBA00023018"/>
    </source>
</evidence>
<dbReference type="GO" id="GO:0016020">
    <property type="term" value="C:membrane"/>
    <property type="evidence" value="ECO:0007669"/>
    <property type="project" value="InterPro"/>
</dbReference>
<keyword evidence="6" id="KW-0862">Zinc</keyword>
<evidence type="ECO:0000256" key="3">
    <source>
        <dbReference type="ARBA" id="ARBA00008731"/>
    </source>
</evidence>
<dbReference type="InterPro" id="IPR027469">
    <property type="entry name" value="Cation_efflux_TMD_sf"/>
</dbReference>
<keyword evidence="4 11" id="KW-0812">Transmembrane</keyword>
<evidence type="ECO:0000259" key="12">
    <source>
        <dbReference type="Pfam" id="PF01545"/>
    </source>
</evidence>
<feature type="domain" description="Cation efflux protein transmembrane" evidence="12">
    <location>
        <begin position="29"/>
        <end position="201"/>
    </location>
</feature>
<evidence type="ECO:0000313" key="14">
    <source>
        <dbReference type="Proteomes" id="UP000269019"/>
    </source>
</evidence>
<keyword evidence="7 11" id="KW-1133">Transmembrane helix</keyword>
<keyword evidence="14" id="KW-1185">Reference proteome</keyword>
<keyword evidence="9 11" id="KW-0472">Membrane</keyword>
<evidence type="ECO:0000256" key="11">
    <source>
        <dbReference type="SAM" id="Phobius"/>
    </source>
</evidence>
<evidence type="ECO:0000256" key="1">
    <source>
        <dbReference type="ARBA" id="ARBA00004146"/>
    </source>
</evidence>
<evidence type="ECO:0000256" key="4">
    <source>
        <dbReference type="ARBA" id="ARBA00022692"/>
    </source>
</evidence>
<dbReference type="GO" id="GO:0031410">
    <property type="term" value="C:cytoplasmic vesicle"/>
    <property type="evidence" value="ECO:0007669"/>
    <property type="project" value="UniProtKB-KW"/>
</dbReference>